<feature type="compositionally biased region" description="Basic and acidic residues" evidence="1">
    <location>
        <begin position="1"/>
        <end position="16"/>
    </location>
</feature>
<keyword evidence="3" id="KW-0808">Transferase</keyword>
<dbReference type="GO" id="GO:0008168">
    <property type="term" value="F:methyltransferase activity"/>
    <property type="evidence" value="ECO:0007669"/>
    <property type="project" value="UniProtKB-KW"/>
</dbReference>
<accession>A0ABQ3MBP6</accession>
<dbReference type="Pfam" id="PF08242">
    <property type="entry name" value="Methyltransf_12"/>
    <property type="match status" value="1"/>
</dbReference>
<gene>
    <name evidence="3" type="ORF">GCM10017774_16840</name>
</gene>
<name>A0ABQ3MBP6_9PSEU</name>
<dbReference type="SUPFAM" id="SSF53335">
    <property type="entry name" value="S-adenosyl-L-methionine-dependent methyltransferases"/>
    <property type="match status" value="1"/>
</dbReference>
<protein>
    <submittedName>
        <fullName evidence="3">SAM-dependent methyltransferase</fullName>
    </submittedName>
</protein>
<organism evidence="3 4">
    <name type="scientific">Lentzea cavernae</name>
    <dbReference type="NCBI Taxonomy" id="2020703"/>
    <lineage>
        <taxon>Bacteria</taxon>
        <taxon>Bacillati</taxon>
        <taxon>Actinomycetota</taxon>
        <taxon>Actinomycetes</taxon>
        <taxon>Pseudonocardiales</taxon>
        <taxon>Pseudonocardiaceae</taxon>
        <taxon>Lentzea</taxon>
    </lineage>
</organism>
<dbReference type="RefSeq" id="WP_191297259.1">
    <property type="nucleotide sequence ID" value="NZ_BNAR01000002.1"/>
</dbReference>
<dbReference type="PANTHER" id="PTHR43861">
    <property type="entry name" value="TRANS-ACONITATE 2-METHYLTRANSFERASE-RELATED"/>
    <property type="match status" value="1"/>
</dbReference>
<evidence type="ECO:0000256" key="1">
    <source>
        <dbReference type="SAM" id="MobiDB-lite"/>
    </source>
</evidence>
<sequence>MSEHGHGHGHAHDHGHGHGHGHGSATDQADQAEVLDLDAELLATHTADVIDRLPITGPRQIVDLGAGTGAGTFALLSRFPEAHVTAVDSSVEHLQRLRAKAGERGVADRVHTVLADLDAEWPDLGTPDLIWASASLHHMTNPHHVLERLHKTLAPGGLLAVVELAGMPQFFPEQAPDGHDERLPHRGADWGPKLTEAGFTVEDERTINVHLERSEAVVRYARIVLRRLLDPEAVEPALRRDDLELRTERTVWAARK</sequence>
<keyword evidence="4" id="KW-1185">Reference proteome</keyword>
<evidence type="ECO:0000313" key="3">
    <source>
        <dbReference type="EMBL" id="GHH33794.1"/>
    </source>
</evidence>
<dbReference type="InterPro" id="IPR029063">
    <property type="entry name" value="SAM-dependent_MTases_sf"/>
</dbReference>
<dbReference type="InterPro" id="IPR013217">
    <property type="entry name" value="Methyltransf_12"/>
</dbReference>
<dbReference type="EMBL" id="BNAR01000002">
    <property type="protein sequence ID" value="GHH33794.1"/>
    <property type="molecule type" value="Genomic_DNA"/>
</dbReference>
<dbReference type="Proteomes" id="UP000605568">
    <property type="component" value="Unassembled WGS sequence"/>
</dbReference>
<feature type="domain" description="Methyltransferase type 12" evidence="2">
    <location>
        <begin position="62"/>
        <end position="159"/>
    </location>
</feature>
<evidence type="ECO:0000259" key="2">
    <source>
        <dbReference type="Pfam" id="PF08242"/>
    </source>
</evidence>
<dbReference type="CDD" id="cd02440">
    <property type="entry name" value="AdoMet_MTases"/>
    <property type="match status" value="1"/>
</dbReference>
<evidence type="ECO:0000313" key="4">
    <source>
        <dbReference type="Proteomes" id="UP000605568"/>
    </source>
</evidence>
<keyword evidence="3" id="KW-0489">Methyltransferase</keyword>
<dbReference type="GO" id="GO:0032259">
    <property type="term" value="P:methylation"/>
    <property type="evidence" value="ECO:0007669"/>
    <property type="project" value="UniProtKB-KW"/>
</dbReference>
<comment type="caution">
    <text evidence="3">The sequence shown here is derived from an EMBL/GenBank/DDBJ whole genome shotgun (WGS) entry which is preliminary data.</text>
</comment>
<reference evidence="4" key="1">
    <citation type="journal article" date="2019" name="Int. J. Syst. Evol. Microbiol.">
        <title>The Global Catalogue of Microorganisms (GCM) 10K type strain sequencing project: providing services to taxonomists for standard genome sequencing and annotation.</title>
        <authorList>
            <consortium name="The Broad Institute Genomics Platform"/>
            <consortium name="The Broad Institute Genome Sequencing Center for Infectious Disease"/>
            <person name="Wu L."/>
            <person name="Ma J."/>
        </authorList>
    </citation>
    <scope>NUCLEOTIDE SEQUENCE [LARGE SCALE GENOMIC DNA]</scope>
    <source>
        <strain evidence="4">CGMCC 4.7367</strain>
    </source>
</reference>
<feature type="region of interest" description="Disordered" evidence="1">
    <location>
        <begin position="1"/>
        <end position="26"/>
    </location>
</feature>
<dbReference type="Gene3D" id="3.40.50.150">
    <property type="entry name" value="Vaccinia Virus protein VP39"/>
    <property type="match status" value="1"/>
</dbReference>
<proteinExistence type="predicted"/>
<dbReference type="PANTHER" id="PTHR43861:SF1">
    <property type="entry name" value="TRANS-ACONITATE 2-METHYLTRANSFERASE"/>
    <property type="match status" value="1"/>
</dbReference>